<comment type="similarity">
    <text evidence="2 4">Belongs to the bacterial solute-binding protein 3 family.</text>
</comment>
<dbReference type="PROSITE" id="PS01039">
    <property type="entry name" value="SBP_BACTERIAL_3"/>
    <property type="match status" value="1"/>
</dbReference>
<dbReference type="SUPFAM" id="SSF53850">
    <property type="entry name" value="Periplasmic binding protein-like II"/>
    <property type="match status" value="1"/>
</dbReference>
<reference evidence="8" key="1">
    <citation type="submission" date="2015-07" db="EMBL/GenBank/DDBJ databases">
        <authorList>
            <person name="Rodrigo-Torres Lidia"/>
            <person name="Arahal R.David."/>
        </authorList>
    </citation>
    <scope>NUCLEOTIDE SEQUENCE [LARGE SCALE GENOMIC DNA]</scope>
    <source>
        <strain evidence="8">CECT 4801</strain>
    </source>
</reference>
<keyword evidence="3 5" id="KW-0732">Signal</keyword>
<evidence type="ECO:0000259" key="6">
    <source>
        <dbReference type="SMART" id="SM00062"/>
    </source>
</evidence>
<evidence type="ECO:0000256" key="2">
    <source>
        <dbReference type="ARBA" id="ARBA00010333"/>
    </source>
</evidence>
<feature type="domain" description="Solute-binding protein family 3/N-terminal" evidence="6">
    <location>
        <begin position="25"/>
        <end position="250"/>
    </location>
</feature>
<name>A0A0M6YBJ0_9HYPH</name>
<dbReference type="Pfam" id="PF00497">
    <property type="entry name" value="SBP_bac_3"/>
    <property type="match status" value="1"/>
</dbReference>
<dbReference type="RefSeq" id="WP_055661487.1">
    <property type="nucleotide sequence ID" value="NZ_CXST01000007.1"/>
</dbReference>
<sequence>MNKLQTIVAVFAVSVNTGAAAQEVTVRMGTEGYYPPFNYFDSAGQIKGFDIDIGNALCEKMKVKCEWVTTDWEGIIPALNANKFDTIVASMSITDERSKIVSFTEPYYFNPGQFVTAKDSGLKGAMPSDLTGKTIGTQSGTLEVKVLEQYFPESEIQLYPTLDDSLLDLETGRVDAVYASAFVLADWLATETGSCCNFVGQMFREKSNKGTGIAVRKDDEDLRIALNKALAEIMADGTYEEIRSRYFDFDIMSKPVLASELFK</sequence>
<gene>
    <name evidence="7" type="primary">argT_2</name>
    <name evidence="7" type="ORF">LAL4801_05918</name>
</gene>
<feature type="signal peptide" evidence="5">
    <location>
        <begin position="1"/>
        <end position="21"/>
    </location>
</feature>
<dbReference type="InterPro" id="IPR018313">
    <property type="entry name" value="SBP_3_CS"/>
</dbReference>
<keyword evidence="8" id="KW-1185">Reference proteome</keyword>
<dbReference type="Gene3D" id="3.40.190.10">
    <property type="entry name" value="Periplasmic binding protein-like II"/>
    <property type="match status" value="2"/>
</dbReference>
<protein>
    <submittedName>
        <fullName evidence="7">Lysine-arginine-ornithine-binding periplasmic protein</fullName>
    </submittedName>
</protein>
<comment type="subcellular location">
    <subcellularLocation>
        <location evidence="1">Cell envelope</location>
    </subcellularLocation>
</comment>
<dbReference type="PANTHER" id="PTHR35936:SF17">
    <property type="entry name" value="ARGININE-BINDING EXTRACELLULAR PROTEIN ARTP"/>
    <property type="match status" value="1"/>
</dbReference>
<accession>A0A0M6YBJ0</accession>
<dbReference type="InterPro" id="IPR001638">
    <property type="entry name" value="Solute-binding_3/MltF_N"/>
</dbReference>
<evidence type="ECO:0000256" key="4">
    <source>
        <dbReference type="RuleBase" id="RU003744"/>
    </source>
</evidence>
<dbReference type="Proteomes" id="UP000048926">
    <property type="component" value="Unassembled WGS sequence"/>
</dbReference>
<dbReference type="EMBL" id="CXST01000007">
    <property type="protein sequence ID" value="CTQ47456.1"/>
    <property type="molecule type" value="Genomic_DNA"/>
</dbReference>
<dbReference type="PANTHER" id="PTHR35936">
    <property type="entry name" value="MEMBRANE-BOUND LYTIC MUREIN TRANSGLYCOSYLASE F"/>
    <property type="match status" value="1"/>
</dbReference>
<proteinExistence type="inferred from homology"/>
<dbReference type="GO" id="GO:0030313">
    <property type="term" value="C:cell envelope"/>
    <property type="evidence" value="ECO:0007669"/>
    <property type="project" value="UniProtKB-SubCell"/>
</dbReference>
<evidence type="ECO:0000313" key="7">
    <source>
        <dbReference type="EMBL" id="CTQ47456.1"/>
    </source>
</evidence>
<feature type="chain" id="PRO_5005807838" evidence="5">
    <location>
        <begin position="22"/>
        <end position="263"/>
    </location>
</feature>
<evidence type="ECO:0000256" key="5">
    <source>
        <dbReference type="SAM" id="SignalP"/>
    </source>
</evidence>
<evidence type="ECO:0000313" key="8">
    <source>
        <dbReference type="Proteomes" id="UP000048926"/>
    </source>
</evidence>
<dbReference type="SMART" id="SM00062">
    <property type="entry name" value="PBPb"/>
    <property type="match status" value="1"/>
</dbReference>
<evidence type="ECO:0000256" key="3">
    <source>
        <dbReference type="ARBA" id="ARBA00022729"/>
    </source>
</evidence>
<organism evidence="7 8">
    <name type="scientific">Roseibium aggregatum</name>
    <dbReference type="NCBI Taxonomy" id="187304"/>
    <lineage>
        <taxon>Bacteria</taxon>
        <taxon>Pseudomonadati</taxon>
        <taxon>Pseudomonadota</taxon>
        <taxon>Alphaproteobacteria</taxon>
        <taxon>Hyphomicrobiales</taxon>
        <taxon>Stappiaceae</taxon>
        <taxon>Roseibium</taxon>
    </lineage>
</organism>
<dbReference type="AlphaFoldDB" id="A0A0M6YBJ0"/>
<evidence type="ECO:0000256" key="1">
    <source>
        <dbReference type="ARBA" id="ARBA00004196"/>
    </source>
</evidence>
<dbReference type="OrthoDB" id="9807134at2"/>